<keyword evidence="1" id="KW-1185">Reference proteome</keyword>
<dbReference type="RefSeq" id="XP_075086034.1">
    <property type="nucleotide sequence ID" value="XM_075229933.1"/>
</dbReference>
<accession>A0AC58SM30</accession>
<organism evidence="1 2">
    <name type="scientific">Nicotiana tabacum</name>
    <name type="common">Common tobacco</name>
    <dbReference type="NCBI Taxonomy" id="4097"/>
    <lineage>
        <taxon>Eukaryota</taxon>
        <taxon>Viridiplantae</taxon>
        <taxon>Streptophyta</taxon>
        <taxon>Embryophyta</taxon>
        <taxon>Tracheophyta</taxon>
        <taxon>Spermatophyta</taxon>
        <taxon>Magnoliopsida</taxon>
        <taxon>eudicotyledons</taxon>
        <taxon>Gunneridae</taxon>
        <taxon>Pentapetalae</taxon>
        <taxon>asterids</taxon>
        <taxon>lamiids</taxon>
        <taxon>Solanales</taxon>
        <taxon>Solanaceae</taxon>
        <taxon>Nicotianoideae</taxon>
        <taxon>Nicotianeae</taxon>
        <taxon>Nicotiana</taxon>
    </lineage>
</organism>
<reference evidence="2" key="2">
    <citation type="submission" date="2025-08" db="UniProtKB">
        <authorList>
            <consortium name="RefSeq"/>
        </authorList>
    </citation>
    <scope>IDENTIFICATION</scope>
    <source>
        <tissue evidence="2">Leaf</tissue>
    </source>
</reference>
<dbReference type="Proteomes" id="UP000790787">
    <property type="component" value="Chromosome 14"/>
</dbReference>
<evidence type="ECO:0000313" key="2">
    <source>
        <dbReference type="RefSeq" id="XP_075086034.1"/>
    </source>
</evidence>
<proteinExistence type="predicted"/>
<gene>
    <name evidence="2" type="primary">LOC142168783</name>
</gene>
<name>A0AC58SM30_TOBAC</name>
<protein>
    <submittedName>
        <fullName evidence="2">Uncharacterized protein LOC142168783</fullName>
    </submittedName>
</protein>
<sequence length="114" mass="12804">MMPLSIYKKLGIGRARPISMLLQLADRMVKRPSGILDDVLVQVGKFVFPTDFVILDCKVDEEIPIILGRSFFATGRALIDCETGELKMRLNNGEITFNVQKSMRQPGEFPNCSL</sequence>
<reference evidence="1" key="1">
    <citation type="journal article" date="2014" name="Nat. Commun.">
        <title>The tobacco genome sequence and its comparison with those of tomato and potato.</title>
        <authorList>
            <person name="Sierro N."/>
            <person name="Battey J.N."/>
            <person name="Ouadi S."/>
            <person name="Bakaher N."/>
            <person name="Bovet L."/>
            <person name="Willig A."/>
            <person name="Goepfert S."/>
            <person name="Peitsch M.C."/>
            <person name="Ivanov N.V."/>
        </authorList>
    </citation>
    <scope>NUCLEOTIDE SEQUENCE [LARGE SCALE GENOMIC DNA]</scope>
</reference>
<evidence type="ECO:0000313" key="1">
    <source>
        <dbReference type="Proteomes" id="UP000790787"/>
    </source>
</evidence>